<dbReference type="PANTHER" id="PTHR16092">
    <property type="entry name" value="SEC3/SYNTAXIN-RELATED"/>
    <property type="match status" value="1"/>
</dbReference>
<dbReference type="GO" id="GO:0005886">
    <property type="term" value="C:plasma membrane"/>
    <property type="evidence" value="ECO:0007669"/>
    <property type="project" value="TreeGrafter"/>
</dbReference>
<feature type="region of interest" description="Disordered" evidence="5">
    <location>
        <begin position="598"/>
        <end position="702"/>
    </location>
</feature>
<keyword evidence="3" id="KW-0268">Exocytosis</keyword>
<comment type="caution">
    <text evidence="7">The sequence shown here is derived from an EMBL/GenBank/DDBJ whole genome shotgun (WGS) entry which is preliminary data.</text>
</comment>
<dbReference type="PANTHER" id="PTHR16092:SF14">
    <property type="entry name" value="EXOCYST COMPLEX COMPONENT 1 ISOFORM X1"/>
    <property type="match status" value="1"/>
</dbReference>
<feature type="compositionally biased region" description="Basic and acidic residues" evidence="5">
    <location>
        <begin position="507"/>
        <end position="516"/>
    </location>
</feature>
<feature type="compositionally biased region" description="Polar residues" evidence="5">
    <location>
        <begin position="682"/>
        <end position="691"/>
    </location>
</feature>
<proteinExistence type="inferred from homology"/>
<sequence>MNVSTAGQRPRGPPNGLGPGGRPVQDQRNGSNMSTISSASANDSRNPTGPEMSRAEMFENEKKRIIDSCFGKKEPDGSASESYITHIRIIEDAAYPSSPPPLDSPPDNKKARVIIVAVRKSGRVRMHKARENSNGTFSIGKTWVLDDLGVIESYTNAIPQDADEQQNKSRAGPTGFIVTIQKPYYWRANTAKEKDFFIFSLIKIYRKYTGGKLPQLIGFSSQELEQLGGASGLQNGVQPAARPNLSAGGNARMPSQEHLVVRETLVVRENLVETSREGRQRPSQERPSQERPSQERPSQERPSQERPAEERVLHSAVAQNRSARSAGSNERIHMPGAFPSTDSIHDPSPQSSQYQLKTKRSESPALQSAVSQSKFGRPSAGQSTDSFQSGREIQSASLQQDGRSSNERVRQNGDYAPGVFSTPARATTAQDKPLNAAKDNLTAAPHAEESTNAKLSTALNDNSPGPVTTLGRSQGPQNGNMRDHIASRRDSSRGARGPPSLKQSESSGDHSLDETRQTTASNPAVQTSQTSTIEVLSPNPSANYDGDAIPQPSVTKFPPTPPPETPTEEEHRPGLGPMIKKKSTTEVASKFRKAATAYNAFKPRAGGAAEKVANDKTTSGDGITGVFQAPSLLKGISQDDVRPATPKKSLESRPSTPDARKEVPTVQITASPPKPVTPVPQELTSQKSQKPSEAFLQNAPESEERPLIVEKAQEGRHRKHRSNHSAKYAKTLGINSSLLEGRTFEIEEVLNDFGWGEESSGRATFEDLETGIRKEIARVEAGSWLSAVENNDERAVAVADMMDRVIAECDELDNLLTLYNVELGTLSEDVAYIEAQSQGLQVQTANQKLLQNELKNLLDTISISTSDLSKLKNNSLTTTREVQEVEYALAQLYAAMLTIDPKLRHNDSKSMNVDQASLHRNSSAGHATTELSSMHAVREKKETFRRESVDFIQRLKRHMSRMFQDMEQQTKVALESNRNNKASANPTKLDHHLRDRPKKDLWLYSPLILFAREMESSEWEDLLRMYESRIKSHYQEEFGDDFSAWKRATRKPIGDELDVLFTTQEKENDSLVGRKLTVKRSKTVRAGDRISSGDKPKDGKVTAYEAFAGALTEMARVIFVEQNFVVDLFHASSLDTQDFIDAHAIEPAKRAAGDLLVKKPFDPDRNMAKTVLGVMEEIYSFWPSELQSLADWTIKQDAMNGVGVLFALESQLLEVEETNQEFLTQAVTKIHDRLVNKFDHFINEQIRGIEDTKVKIKKRKGIIAFMKTFPNFSIALENMLPPTRSLDHLPVRTTVNAAYDRINKAMFESLKFIAKESPTATQTTATAGDYEDKEALNYHILLIENMNHYIEEVAVRKNPVLEDWNFRARAEMSEHMELYLAAVIRRPLGKLLDFLESTESLIRNNPGSPTSIATRASHSRSTFKKILSSYDAKEIKRGIETLKKRVDKHFGDGDDTAGLSRELVTKVFRECEGRYLQIGERVNTVVVDVYESSLEVEWRREDVVSAFRR</sequence>
<feature type="compositionally biased region" description="Basic and acidic residues" evidence="5">
    <location>
        <begin position="270"/>
        <end position="313"/>
    </location>
</feature>
<dbReference type="InterPro" id="IPR048628">
    <property type="entry name" value="Sec3_C"/>
</dbReference>
<evidence type="ECO:0000313" key="8">
    <source>
        <dbReference type="Proteomes" id="UP000664534"/>
    </source>
</evidence>
<dbReference type="InterPro" id="IPR019160">
    <property type="entry name" value="Sec3_CC"/>
</dbReference>
<dbReference type="OrthoDB" id="27109at2759"/>
<dbReference type="Pfam" id="PF09763">
    <property type="entry name" value="Sec3_CC"/>
    <property type="match status" value="1"/>
</dbReference>
<evidence type="ECO:0000256" key="2">
    <source>
        <dbReference type="ARBA" id="ARBA00022448"/>
    </source>
</evidence>
<feature type="compositionally biased region" description="Polar residues" evidence="5">
    <location>
        <begin position="517"/>
        <end position="542"/>
    </location>
</feature>
<dbReference type="GO" id="GO:0006893">
    <property type="term" value="P:Golgi to plasma membrane transport"/>
    <property type="evidence" value="ECO:0007669"/>
    <property type="project" value="TreeGrafter"/>
</dbReference>
<organism evidence="7 8">
    <name type="scientific">Imshaugia aleurites</name>
    <dbReference type="NCBI Taxonomy" id="172621"/>
    <lineage>
        <taxon>Eukaryota</taxon>
        <taxon>Fungi</taxon>
        <taxon>Dikarya</taxon>
        <taxon>Ascomycota</taxon>
        <taxon>Pezizomycotina</taxon>
        <taxon>Lecanoromycetes</taxon>
        <taxon>OSLEUM clade</taxon>
        <taxon>Lecanoromycetidae</taxon>
        <taxon>Lecanorales</taxon>
        <taxon>Lecanorineae</taxon>
        <taxon>Parmeliaceae</taxon>
        <taxon>Imshaugia</taxon>
    </lineage>
</organism>
<dbReference type="Pfam" id="PF20654">
    <property type="entry name" value="Sec3_C-term"/>
    <property type="match status" value="1"/>
</dbReference>
<dbReference type="SMART" id="SM01313">
    <property type="entry name" value="Sec3-PIP2_bind"/>
    <property type="match status" value="1"/>
</dbReference>
<evidence type="ECO:0000256" key="1">
    <source>
        <dbReference type="ARBA" id="ARBA00006518"/>
    </source>
</evidence>
<feature type="region of interest" description="Disordered" evidence="5">
    <location>
        <begin position="230"/>
        <end position="584"/>
    </location>
</feature>
<comment type="similarity">
    <text evidence="1">Belongs to the SEC3 family.</text>
</comment>
<feature type="compositionally biased region" description="Basic and acidic residues" evidence="5">
    <location>
        <begin position="481"/>
        <end position="493"/>
    </location>
</feature>
<dbReference type="GO" id="GO:0005546">
    <property type="term" value="F:phosphatidylinositol-4,5-bisphosphate binding"/>
    <property type="evidence" value="ECO:0007669"/>
    <property type="project" value="TreeGrafter"/>
</dbReference>
<feature type="compositionally biased region" description="Polar residues" evidence="5">
    <location>
        <begin position="364"/>
        <end position="403"/>
    </location>
</feature>
<accession>A0A8H3IKE1</accession>
<keyword evidence="2" id="KW-0813">Transport</keyword>
<reference evidence="7" key="1">
    <citation type="submission" date="2021-03" db="EMBL/GenBank/DDBJ databases">
        <authorList>
            <person name="Tagirdzhanova G."/>
        </authorList>
    </citation>
    <scope>NUCLEOTIDE SEQUENCE</scope>
</reference>
<evidence type="ECO:0000259" key="6">
    <source>
        <dbReference type="SMART" id="SM01313"/>
    </source>
</evidence>
<feature type="region of interest" description="Disordered" evidence="5">
    <location>
        <begin position="1"/>
        <end position="60"/>
    </location>
</feature>
<evidence type="ECO:0000256" key="5">
    <source>
        <dbReference type="SAM" id="MobiDB-lite"/>
    </source>
</evidence>
<dbReference type="GO" id="GO:0000145">
    <property type="term" value="C:exocyst"/>
    <property type="evidence" value="ECO:0007669"/>
    <property type="project" value="InterPro"/>
</dbReference>
<keyword evidence="4" id="KW-0175">Coiled coil</keyword>
<feature type="domain" description="Exocyst complex component Sec3 PIP2-binding N-terminal" evidence="6">
    <location>
        <begin position="107"/>
        <end position="208"/>
    </location>
</feature>
<dbReference type="InterPro" id="IPR028258">
    <property type="entry name" value="Sec3-PIP2_bind"/>
</dbReference>
<feature type="region of interest" description="Disordered" evidence="5">
    <location>
        <begin position="920"/>
        <end position="939"/>
    </location>
</feature>
<gene>
    <name evidence="7" type="ORF">IMSHALPRED_005337</name>
</gene>
<feature type="compositionally biased region" description="Polar residues" evidence="5">
    <location>
        <begin position="452"/>
        <end position="480"/>
    </location>
</feature>
<feature type="compositionally biased region" description="Polar residues" evidence="5">
    <location>
        <begin position="317"/>
        <end position="328"/>
    </location>
</feature>
<keyword evidence="8" id="KW-1185">Reference proteome</keyword>
<evidence type="ECO:0000256" key="3">
    <source>
        <dbReference type="ARBA" id="ARBA00022483"/>
    </source>
</evidence>
<feature type="compositionally biased region" description="Polar residues" evidence="5">
    <location>
        <begin position="920"/>
        <end position="932"/>
    </location>
</feature>
<dbReference type="FunFam" id="2.30.29.90:FF:000003">
    <property type="entry name" value="Exocyst complex component Sec3"/>
    <property type="match status" value="1"/>
</dbReference>
<dbReference type="Pfam" id="PF15277">
    <property type="entry name" value="Sec3-PIP2_bind"/>
    <property type="match status" value="1"/>
</dbReference>
<name>A0A8H3IKE1_9LECA</name>
<evidence type="ECO:0000313" key="7">
    <source>
        <dbReference type="EMBL" id="CAF9922103.1"/>
    </source>
</evidence>
<dbReference type="CDD" id="cd13315">
    <property type="entry name" value="PH_Sec3"/>
    <property type="match status" value="1"/>
</dbReference>
<dbReference type="Gene3D" id="2.30.29.90">
    <property type="match status" value="1"/>
</dbReference>
<evidence type="ECO:0000256" key="4">
    <source>
        <dbReference type="ARBA" id="ARBA00023054"/>
    </source>
</evidence>
<dbReference type="EMBL" id="CAJPDT010000029">
    <property type="protein sequence ID" value="CAF9922103.1"/>
    <property type="molecule type" value="Genomic_DNA"/>
</dbReference>
<dbReference type="GO" id="GO:0006887">
    <property type="term" value="P:exocytosis"/>
    <property type="evidence" value="ECO:0007669"/>
    <property type="project" value="UniProtKB-KW"/>
</dbReference>
<protein>
    <recommendedName>
        <fullName evidence="6">Exocyst complex component Sec3 PIP2-binding N-terminal domain-containing protein</fullName>
    </recommendedName>
</protein>
<dbReference type="Proteomes" id="UP000664534">
    <property type="component" value="Unassembled WGS sequence"/>
</dbReference>
<feature type="compositionally biased region" description="Polar residues" evidence="5">
    <location>
        <begin position="26"/>
        <end position="47"/>
    </location>
</feature>